<gene>
    <name evidence="2" type="ORF">SRO942_LOCUS51181</name>
</gene>
<protein>
    <submittedName>
        <fullName evidence="2">Uncharacterized protein</fullName>
    </submittedName>
</protein>
<dbReference type="OrthoDB" id="6761697at2759"/>
<name>A0A8S3A2Q9_9BILA</name>
<accession>A0A8S3A2Q9</accession>
<proteinExistence type="predicted"/>
<evidence type="ECO:0000256" key="1">
    <source>
        <dbReference type="SAM" id="Coils"/>
    </source>
</evidence>
<evidence type="ECO:0000313" key="3">
    <source>
        <dbReference type="Proteomes" id="UP000681722"/>
    </source>
</evidence>
<dbReference type="AlphaFoldDB" id="A0A8S3A2Q9"/>
<reference evidence="2" key="1">
    <citation type="submission" date="2021-02" db="EMBL/GenBank/DDBJ databases">
        <authorList>
            <person name="Nowell W R."/>
        </authorList>
    </citation>
    <scope>NUCLEOTIDE SEQUENCE</scope>
</reference>
<feature type="non-terminal residue" evidence="2">
    <location>
        <position position="100"/>
    </location>
</feature>
<dbReference type="Proteomes" id="UP000681722">
    <property type="component" value="Unassembled WGS sequence"/>
</dbReference>
<keyword evidence="1" id="KW-0175">Coiled coil</keyword>
<dbReference type="EMBL" id="CAJOBC010156527">
    <property type="protein sequence ID" value="CAF4687116.1"/>
    <property type="molecule type" value="Genomic_DNA"/>
</dbReference>
<organism evidence="2 3">
    <name type="scientific">Didymodactylos carnosus</name>
    <dbReference type="NCBI Taxonomy" id="1234261"/>
    <lineage>
        <taxon>Eukaryota</taxon>
        <taxon>Metazoa</taxon>
        <taxon>Spiralia</taxon>
        <taxon>Gnathifera</taxon>
        <taxon>Rotifera</taxon>
        <taxon>Eurotatoria</taxon>
        <taxon>Bdelloidea</taxon>
        <taxon>Philodinida</taxon>
        <taxon>Philodinidae</taxon>
        <taxon>Didymodactylos</taxon>
    </lineage>
</organism>
<evidence type="ECO:0000313" key="2">
    <source>
        <dbReference type="EMBL" id="CAF4687116.1"/>
    </source>
</evidence>
<comment type="caution">
    <text evidence="2">The sequence shown here is derived from an EMBL/GenBank/DDBJ whole genome shotgun (WGS) entry which is preliminary data.</text>
</comment>
<sequence length="100" mass="11005">MKTSSASSNETLTEAGIGNFQNAVQEMVSSESFIKGIQSALFTPSFIENFSKSIVTSATFVQSITQLVDQKVQHHDNKIKILENENGQLKKRLTALESKV</sequence>
<feature type="coiled-coil region" evidence="1">
    <location>
        <begin position="72"/>
        <end position="99"/>
    </location>
</feature>